<protein>
    <recommendedName>
        <fullName evidence="4">HNH endonuclease</fullName>
    </recommendedName>
</protein>
<dbReference type="EMBL" id="KT820662">
    <property type="protein sequence ID" value="ALH23129.1"/>
    <property type="molecule type" value="Genomic_DNA"/>
</dbReference>
<feature type="region of interest" description="Disordered" evidence="1">
    <location>
        <begin position="1"/>
        <end position="20"/>
    </location>
</feature>
<name>A0A0N7G7L6_9VIRU</name>
<dbReference type="OrthoDB" id="36390at10239"/>
<gene>
    <name evidence="2" type="ORF">ceV_223</name>
</gene>
<evidence type="ECO:0008006" key="4">
    <source>
        <dbReference type="Google" id="ProtNLM"/>
    </source>
</evidence>
<reference evidence="2 3" key="1">
    <citation type="journal article" date="2015" name="Genome Announc.">
        <title>The 474-Kilobase-Pair Complete Genome Sequence of CeV-01B, a Virus Infecting Haptolina (Chrysochromulina) ericina (Prymnesiophyceae).</title>
        <authorList>
            <person name="Gallot-Lavallee L."/>
            <person name="Pagarete A."/>
            <person name="Legendre M."/>
            <person name="Santini S."/>
            <person name="Sandaa R.A."/>
            <person name="Himmelbauer H."/>
            <person name="Ogata H."/>
            <person name="Bratbak G."/>
            <person name="Claverie J.M."/>
        </authorList>
    </citation>
    <scope>NUCLEOTIDE SEQUENCE [LARGE SCALE GENOMIC DNA]</scope>
    <source>
        <strain evidence="2">CeV-01B</strain>
    </source>
</reference>
<keyword evidence="3" id="KW-1185">Reference proteome</keyword>
<evidence type="ECO:0000313" key="3">
    <source>
        <dbReference type="Proteomes" id="UP000203826"/>
    </source>
</evidence>
<organism evidence="2 3">
    <name type="scientific">Chrysochromulina ericina virus CeV-01B</name>
    <dbReference type="NCBI Taxonomy" id="3070830"/>
    <lineage>
        <taxon>Viruses</taxon>
        <taxon>Varidnaviria</taxon>
        <taxon>Bamfordvirae</taxon>
        <taxon>Nucleocytoviricota</taxon>
        <taxon>Megaviricetes</taxon>
        <taxon>Imitervirales</taxon>
        <taxon>Mesomimiviridae</taxon>
        <taxon>Tethysvirus</taxon>
        <taxon>Tethysvirus raunefjordenense</taxon>
    </lineage>
</organism>
<feature type="compositionally biased region" description="Basic and acidic residues" evidence="1">
    <location>
        <begin position="7"/>
        <end position="17"/>
    </location>
</feature>
<proteinExistence type="predicted"/>
<accession>A0A0N7G7L6</accession>
<dbReference type="Proteomes" id="UP000203826">
    <property type="component" value="Segment"/>
</dbReference>
<sequence>MKSIEISGKRQKDKINKANDPNNKNIVALRDCMKNISSDFFNYNIQKKLINQLYLEEDNIEYRTELLREIDKKISSYKTQDINKNKYDGNNITREETIEKLVASKLKCYYCKHNVLLFYNKVRDMEQWTLDRVDNSINHSNNNVIIACLKCNLQRRCQNKDKFLFTKQLKIIKE</sequence>
<dbReference type="KEGG" id="vg:26049090"/>
<evidence type="ECO:0000313" key="2">
    <source>
        <dbReference type="EMBL" id="ALH23129.1"/>
    </source>
</evidence>
<evidence type="ECO:0000256" key="1">
    <source>
        <dbReference type="SAM" id="MobiDB-lite"/>
    </source>
</evidence>